<dbReference type="EMBL" id="JAUUTY010000003">
    <property type="protein sequence ID" value="KAK1661952.1"/>
    <property type="molecule type" value="Genomic_DNA"/>
</dbReference>
<evidence type="ECO:0000313" key="2">
    <source>
        <dbReference type="EMBL" id="KAK1661952.1"/>
    </source>
</evidence>
<sequence>MAAEPWAKFFRGRFNESFSFAAVARCYLAAVATDLASPLRAGEEGPALASLLRAGEEGPALASPLRAGEEGPALASPLGAGEEGPSLASPLLAGEEERALASLLRAEEEERALVRIGECEHKLVKATRLLTCAISALGTVGILSFRTMRSDATAEVQAWEGARAARERARDAYDAVASSRGHLGAARRFVPFGEIAYHAADDEREAALAAIEAALRILLAMDAFRSSDDGVPDVVLPRANSRPRSAAMPANLIGAEGATSSADKWRSLGGFVPDALLRVALSGGVREIVMAQAALRLGADAVDKESKVAAPPDHSSAVDWASCYTACTRAFDDAHDVLSGLLAINREAGNVFLYCAPQLGPARVGKGWRSADSMEVSRADTERHGRAALDGLWEAAALLNYVFAGVMVWGSTSSCWEEARQAMRRALIETNKARDAGEQLQHAASREFIHAACAVFQFD</sequence>
<organism evidence="2 3">
    <name type="scientific">Lolium multiflorum</name>
    <name type="common">Italian ryegrass</name>
    <name type="synonym">Lolium perenne subsp. multiflorum</name>
    <dbReference type="NCBI Taxonomy" id="4521"/>
    <lineage>
        <taxon>Eukaryota</taxon>
        <taxon>Viridiplantae</taxon>
        <taxon>Streptophyta</taxon>
        <taxon>Embryophyta</taxon>
        <taxon>Tracheophyta</taxon>
        <taxon>Spermatophyta</taxon>
        <taxon>Magnoliopsida</taxon>
        <taxon>Liliopsida</taxon>
        <taxon>Poales</taxon>
        <taxon>Poaceae</taxon>
        <taxon>BOP clade</taxon>
        <taxon>Pooideae</taxon>
        <taxon>Poodae</taxon>
        <taxon>Poeae</taxon>
        <taxon>Poeae Chloroplast Group 2 (Poeae type)</taxon>
        <taxon>Loliodinae</taxon>
        <taxon>Loliinae</taxon>
        <taxon>Lolium</taxon>
    </lineage>
</organism>
<feature type="region of interest" description="Disordered" evidence="1">
    <location>
        <begin position="61"/>
        <end position="88"/>
    </location>
</feature>
<evidence type="ECO:0000256" key="1">
    <source>
        <dbReference type="SAM" id="MobiDB-lite"/>
    </source>
</evidence>
<dbReference type="Proteomes" id="UP001231189">
    <property type="component" value="Unassembled WGS sequence"/>
</dbReference>
<dbReference type="AlphaFoldDB" id="A0AAD8SQY5"/>
<proteinExistence type="predicted"/>
<accession>A0AAD8SQY5</accession>
<dbReference type="InterPro" id="IPR010535">
    <property type="entry name" value="DUF1110"/>
</dbReference>
<name>A0AAD8SQY5_LOLMU</name>
<keyword evidence="3" id="KW-1185">Reference proteome</keyword>
<comment type="caution">
    <text evidence="2">The sequence shown here is derived from an EMBL/GenBank/DDBJ whole genome shotgun (WGS) entry which is preliminary data.</text>
</comment>
<dbReference type="PANTHER" id="PTHR35356:SF7">
    <property type="entry name" value="BRO1 DOMAIN-CONTAINING PROTEIN"/>
    <property type="match status" value="1"/>
</dbReference>
<dbReference type="PANTHER" id="PTHR35356">
    <property type="entry name" value="OS01G0156300 PROTEIN-RELATED"/>
    <property type="match status" value="1"/>
</dbReference>
<protein>
    <submittedName>
        <fullName evidence="2">Uncharacterized protein</fullName>
    </submittedName>
</protein>
<evidence type="ECO:0000313" key="3">
    <source>
        <dbReference type="Proteomes" id="UP001231189"/>
    </source>
</evidence>
<reference evidence="2" key="1">
    <citation type="submission" date="2023-07" db="EMBL/GenBank/DDBJ databases">
        <title>A chromosome-level genome assembly of Lolium multiflorum.</title>
        <authorList>
            <person name="Chen Y."/>
            <person name="Copetti D."/>
            <person name="Kolliker R."/>
            <person name="Studer B."/>
        </authorList>
    </citation>
    <scope>NUCLEOTIDE SEQUENCE</scope>
    <source>
        <strain evidence="2">02402/16</strain>
        <tissue evidence="2">Leaf</tissue>
    </source>
</reference>
<gene>
    <name evidence="2" type="ORF">QYE76_050111</name>
</gene>